<evidence type="ECO:0000313" key="3">
    <source>
        <dbReference type="Proteomes" id="UP000286997"/>
    </source>
</evidence>
<dbReference type="EMBL" id="SACP01000012">
    <property type="protein sequence ID" value="RVU17507.1"/>
    <property type="molecule type" value="Genomic_DNA"/>
</dbReference>
<dbReference type="InterPro" id="IPR018964">
    <property type="entry name" value="Phage_phiJL001_Gp84_C"/>
</dbReference>
<feature type="domain" description="Bacteriophage phiJL001 Gp84 C-terminal" evidence="1">
    <location>
        <begin position="195"/>
        <end position="277"/>
    </location>
</feature>
<dbReference type="OrthoDB" id="1633386at2"/>
<accession>A0A3S2YR38</accession>
<gene>
    <name evidence="2" type="ORF">EOE48_14055</name>
</gene>
<organism evidence="2 3">
    <name type="scientific">Methylobacterium oryzihabitans</name>
    <dbReference type="NCBI Taxonomy" id="2499852"/>
    <lineage>
        <taxon>Bacteria</taxon>
        <taxon>Pseudomonadati</taxon>
        <taxon>Pseudomonadota</taxon>
        <taxon>Alphaproteobacteria</taxon>
        <taxon>Hyphomicrobiales</taxon>
        <taxon>Methylobacteriaceae</taxon>
        <taxon>Methylobacterium</taxon>
    </lineage>
</organism>
<proteinExistence type="predicted"/>
<protein>
    <submittedName>
        <fullName evidence="2">DUF2163 domain-containing protein</fullName>
    </submittedName>
</protein>
<keyword evidence="3" id="KW-1185">Reference proteome</keyword>
<dbReference type="InterPro" id="IPR011928">
    <property type="entry name" value="Phage_phiJL001_Gp84"/>
</dbReference>
<evidence type="ECO:0000259" key="1">
    <source>
        <dbReference type="Pfam" id="PF09356"/>
    </source>
</evidence>
<comment type="caution">
    <text evidence="2">The sequence shown here is derived from an EMBL/GenBank/DDBJ whole genome shotgun (WGS) entry which is preliminary data.</text>
</comment>
<dbReference type="AlphaFoldDB" id="A0A3S2YR38"/>
<dbReference type="Pfam" id="PF09356">
    <property type="entry name" value="Phage_BR0599"/>
    <property type="match status" value="1"/>
</dbReference>
<dbReference type="Proteomes" id="UP000286997">
    <property type="component" value="Unassembled WGS sequence"/>
</dbReference>
<dbReference type="NCBIfam" id="TIGR02218">
    <property type="entry name" value="phg_TIGR02218"/>
    <property type="match status" value="1"/>
</dbReference>
<dbReference type="RefSeq" id="WP_127730112.1">
    <property type="nucleotide sequence ID" value="NZ_SACP01000012.1"/>
</dbReference>
<reference evidence="2 3" key="1">
    <citation type="submission" date="2019-01" db="EMBL/GenBank/DDBJ databases">
        <authorList>
            <person name="Chen W.-M."/>
        </authorList>
    </citation>
    <scope>NUCLEOTIDE SEQUENCE [LARGE SCALE GENOMIC DNA]</scope>
    <source>
        <strain evidence="2 3">TER-1</strain>
    </source>
</reference>
<evidence type="ECO:0000313" key="2">
    <source>
        <dbReference type="EMBL" id="RVU17507.1"/>
    </source>
</evidence>
<sequence length="294" mass="30286">MKTLPPGLAASLASGVTTLCQCWIITRTDGLRLGFTDHDEDLTLEGVVCSAGTGATGSAVEQAAGLSPDSAEIMGALTDGRLADSELARGLFDGAAVAVWRVDWQSPENRVLILSGHLGEVGRGRTAFTAEVRGLADRLNQPRGRLYQRSCDAAFGDARCGLDATAPAYRGLATVARPRSPRALLAAGLDGFAPDWFTAGRLVWTTGANAGAVAEVRAHASDRAGVGIELWQPMPAPIAAGDAFTVTAGCDKAFGSCRTKFANVLNFRGCPHLPGNDYAAGATSGSGNDGGRLG</sequence>
<dbReference type="Pfam" id="PF09931">
    <property type="entry name" value="Phage_phiJL001_Gp84_N"/>
    <property type="match status" value="1"/>
</dbReference>
<name>A0A3S2YR38_9HYPH</name>